<evidence type="ECO:0000256" key="7">
    <source>
        <dbReference type="SAM" id="Phobius"/>
    </source>
</evidence>
<sequence>MTRTIPATRPSTVPLATAGLMLGALLSVLDQAAVAIALPEIAADLGGMESIGWTVTAYLLATTVTGALYGRLSDRFGRRAVYLSAVGIFVIASALAGASHTLWQLVGARALQGIGGGALFVVPTIAIAELYPVDKRGRMQGLMGAVFAIASVGGPLIGGTITDLAGWRWIFYVNVPLGLAAMAVVALSLRLPRVGGDTRLDYPGAALLTAAVVSLLLVTEWGGRSADWGSPVILGLVALTLVALAVFRWWEPRTPHPILPLRLFADRTLRAALPATFVLGALLAASLVYLPTYLQTAFDIGATAAGLATLPYFLTFVAVAAIAGGRAGASRDFKPYLLTGAVLATAGFWLLSRLGPDTGYAVVALCLMVPGIAFGLMMQNLVVVTQNAVGPADLGVTTSATLALRGLGMSVGVAVLGNLLSRELTGQTNVAVAVPEVMVWGVPLAAVLIVLVLLLPKTAAPDHP</sequence>
<dbReference type="InterPro" id="IPR020846">
    <property type="entry name" value="MFS_dom"/>
</dbReference>
<comment type="subcellular location">
    <subcellularLocation>
        <location evidence="1">Cell membrane</location>
        <topology evidence="1">Multi-pass membrane protein</topology>
    </subcellularLocation>
</comment>
<organism evidence="9 10">
    <name type="scientific">Nocardia beijingensis</name>
    <dbReference type="NCBI Taxonomy" id="95162"/>
    <lineage>
        <taxon>Bacteria</taxon>
        <taxon>Bacillati</taxon>
        <taxon>Actinomycetota</taxon>
        <taxon>Actinomycetes</taxon>
        <taxon>Mycobacteriales</taxon>
        <taxon>Nocardiaceae</taxon>
        <taxon>Nocardia</taxon>
    </lineage>
</organism>
<evidence type="ECO:0000256" key="2">
    <source>
        <dbReference type="ARBA" id="ARBA00022448"/>
    </source>
</evidence>
<proteinExistence type="predicted"/>
<dbReference type="PRINTS" id="PR01036">
    <property type="entry name" value="TCRTETB"/>
</dbReference>
<evidence type="ECO:0000313" key="10">
    <source>
        <dbReference type="Proteomes" id="UP001611450"/>
    </source>
</evidence>
<feature type="transmembrane region" description="Helical" evidence="7">
    <location>
        <begin position="167"/>
        <end position="188"/>
    </location>
</feature>
<dbReference type="InterPro" id="IPR011701">
    <property type="entry name" value="MFS"/>
</dbReference>
<feature type="transmembrane region" description="Helical" evidence="7">
    <location>
        <begin position="358"/>
        <end position="382"/>
    </location>
</feature>
<dbReference type="Gene3D" id="1.20.1720.10">
    <property type="entry name" value="Multidrug resistance protein D"/>
    <property type="match status" value="1"/>
</dbReference>
<evidence type="ECO:0000256" key="6">
    <source>
        <dbReference type="ARBA" id="ARBA00023136"/>
    </source>
</evidence>
<gene>
    <name evidence="9" type="ORF">ACH47G_01910</name>
</gene>
<feature type="transmembrane region" description="Helical" evidence="7">
    <location>
        <begin position="271"/>
        <end position="294"/>
    </location>
</feature>
<keyword evidence="3" id="KW-1003">Cell membrane</keyword>
<accession>A0ABW7W8B1</accession>
<dbReference type="RefSeq" id="WP_396945946.1">
    <property type="nucleotide sequence ID" value="NZ_JBIRXV010000001.1"/>
</dbReference>
<evidence type="ECO:0000313" key="9">
    <source>
        <dbReference type="EMBL" id="MFI2319220.1"/>
    </source>
</evidence>
<feature type="domain" description="Major facilitator superfamily (MFS) profile" evidence="8">
    <location>
        <begin position="16"/>
        <end position="459"/>
    </location>
</feature>
<dbReference type="PANTHER" id="PTHR23501:SF197">
    <property type="entry name" value="COMD"/>
    <property type="match status" value="1"/>
</dbReference>
<dbReference type="Proteomes" id="UP001611450">
    <property type="component" value="Unassembled WGS sequence"/>
</dbReference>
<keyword evidence="2" id="KW-0813">Transport</keyword>
<feature type="transmembrane region" description="Helical" evidence="7">
    <location>
        <begin position="394"/>
        <end position="417"/>
    </location>
</feature>
<dbReference type="EMBL" id="JBIRXV010000001">
    <property type="protein sequence ID" value="MFI2319220.1"/>
    <property type="molecule type" value="Genomic_DNA"/>
</dbReference>
<feature type="transmembrane region" description="Helical" evidence="7">
    <location>
        <begin position="231"/>
        <end position="250"/>
    </location>
</feature>
<feature type="transmembrane region" description="Helical" evidence="7">
    <location>
        <begin position="200"/>
        <end position="219"/>
    </location>
</feature>
<dbReference type="InterPro" id="IPR004638">
    <property type="entry name" value="EmrB-like"/>
</dbReference>
<evidence type="ECO:0000256" key="4">
    <source>
        <dbReference type="ARBA" id="ARBA00022692"/>
    </source>
</evidence>
<evidence type="ECO:0000256" key="1">
    <source>
        <dbReference type="ARBA" id="ARBA00004651"/>
    </source>
</evidence>
<dbReference type="Gene3D" id="1.20.1250.20">
    <property type="entry name" value="MFS general substrate transporter like domains"/>
    <property type="match status" value="1"/>
</dbReference>
<evidence type="ECO:0000256" key="5">
    <source>
        <dbReference type="ARBA" id="ARBA00022989"/>
    </source>
</evidence>
<dbReference type="SUPFAM" id="SSF103473">
    <property type="entry name" value="MFS general substrate transporter"/>
    <property type="match status" value="1"/>
</dbReference>
<feature type="transmembrane region" description="Helical" evidence="7">
    <location>
        <begin position="109"/>
        <end position="130"/>
    </location>
</feature>
<name>A0ABW7W8B1_9NOCA</name>
<dbReference type="PANTHER" id="PTHR23501">
    <property type="entry name" value="MAJOR FACILITATOR SUPERFAMILY"/>
    <property type="match status" value="1"/>
</dbReference>
<evidence type="ECO:0000256" key="3">
    <source>
        <dbReference type="ARBA" id="ARBA00022475"/>
    </source>
</evidence>
<dbReference type="PROSITE" id="PS50850">
    <property type="entry name" value="MFS"/>
    <property type="match status" value="1"/>
</dbReference>
<reference evidence="9 10" key="1">
    <citation type="submission" date="2024-10" db="EMBL/GenBank/DDBJ databases">
        <title>The Natural Products Discovery Center: Release of the First 8490 Sequenced Strains for Exploring Actinobacteria Biosynthetic Diversity.</title>
        <authorList>
            <person name="Kalkreuter E."/>
            <person name="Kautsar S.A."/>
            <person name="Yang D."/>
            <person name="Bader C.D."/>
            <person name="Teijaro C.N."/>
            <person name="Fluegel L."/>
            <person name="Davis C.M."/>
            <person name="Simpson J.R."/>
            <person name="Lauterbach L."/>
            <person name="Steele A.D."/>
            <person name="Gui C."/>
            <person name="Meng S."/>
            <person name="Li G."/>
            <person name="Viehrig K."/>
            <person name="Ye F."/>
            <person name="Su P."/>
            <person name="Kiefer A.F."/>
            <person name="Nichols A."/>
            <person name="Cepeda A.J."/>
            <person name="Yan W."/>
            <person name="Fan B."/>
            <person name="Jiang Y."/>
            <person name="Adhikari A."/>
            <person name="Zheng C.-J."/>
            <person name="Schuster L."/>
            <person name="Cowan T.M."/>
            <person name="Smanski M.J."/>
            <person name="Chevrette M.G."/>
            <person name="De Carvalho L.P.S."/>
            <person name="Shen B."/>
        </authorList>
    </citation>
    <scope>NUCLEOTIDE SEQUENCE [LARGE SCALE GENOMIC DNA]</scope>
    <source>
        <strain evidence="9 10">NPDC019626</strain>
    </source>
</reference>
<feature type="transmembrane region" description="Helical" evidence="7">
    <location>
        <begin position="437"/>
        <end position="455"/>
    </location>
</feature>
<keyword evidence="10" id="KW-1185">Reference proteome</keyword>
<keyword evidence="5 7" id="KW-1133">Transmembrane helix</keyword>
<feature type="transmembrane region" description="Helical" evidence="7">
    <location>
        <begin position="81"/>
        <end position="103"/>
    </location>
</feature>
<dbReference type="InterPro" id="IPR036259">
    <property type="entry name" value="MFS_trans_sf"/>
</dbReference>
<feature type="transmembrane region" description="Helical" evidence="7">
    <location>
        <begin position="335"/>
        <end position="352"/>
    </location>
</feature>
<keyword evidence="4 7" id="KW-0812">Transmembrane</keyword>
<evidence type="ECO:0000259" key="8">
    <source>
        <dbReference type="PROSITE" id="PS50850"/>
    </source>
</evidence>
<feature type="transmembrane region" description="Helical" evidence="7">
    <location>
        <begin position="142"/>
        <end position="161"/>
    </location>
</feature>
<dbReference type="NCBIfam" id="TIGR00711">
    <property type="entry name" value="efflux_EmrB"/>
    <property type="match status" value="1"/>
</dbReference>
<keyword evidence="6 7" id="KW-0472">Membrane</keyword>
<comment type="caution">
    <text evidence="9">The sequence shown here is derived from an EMBL/GenBank/DDBJ whole genome shotgun (WGS) entry which is preliminary data.</text>
</comment>
<feature type="transmembrane region" description="Helical" evidence="7">
    <location>
        <begin position="51"/>
        <end position="69"/>
    </location>
</feature>
<feature type="transmembrane region" description="Helical" evidence="7">
    <location>
        <begin position="300"/>
        <end position="323"/>
    </location>
</feature>
<dbReference type="Pfam" id="PF07690">
    <property type="entry name" value="MFS_1"/>
    <property type="match status" value="1"/>
</dbReference>
<protein>
    <submittedName>
        <fullName evidence="9">DHA2 family efflux MFS transporter permease subunit</fullName>
    </submittedName>
</protein>